<comment type="caution">
    <text evidence="1">The sequence shown here is derived from an EMBL/GenBank/DDBJ whole genome shotgun (WGS) entry which is preliminary data.</text>
</comment>
<gene>
    <name evidence="1" type="ORF">ACFO5T_08385</name>
</gene>
<protein>
    <submittedName>
        <fullName evidence="1">Carboxypeptidase-like regulatory domain-containing protein</fullName>
    </submittedName>
</protein>
<evidence type="ECO:0000313" key="1">
    <source>
        <dbReference type="EMBL" id="MFC4690444.1"/>
    </source>
</evidence>
<reference evidence="2" key="1">
    <citation type="journal article" date="2019" name="Int. J. Syst. Evol. Microbiol.">
        <title>The Global Catalogue of Microorganisms (GCM) 10K type strain sequencing project: providing services to taxonomists for standard genome sequencing and annotation.</title>
        <authorList>
            <consortium name="The Broad Institute Genomics Platform"/>
            <consortium name="The Broad Institute Genome Sequencing Center for Infectious Disease"/>
            <person name="Wu L."/>
            <person name="Ma J."/>
        </authorList>
    </citation>
    <scope>NUCLEOTIDE SEQUENCE [LARGE SCALE GENOMIC DNA]</scope>
    <source>
        <strain evidence="2">CGMCC 4.7427</strain>
    </source>
</reference>
<name>A0ABV9L8V0_9FLAO</name>
<accession>A0ABV9L8V0</accession>
<dbReference type="SUPFAM" id="SSF49464">
    <property type="entry name" value="Carboxypeptidase regulatory domain-like"/>
    <property type="match status" value="1"/>
</dbReference>
<dbReference type="EMBL" id="JBHSHB010000012">
    <property type="protein sequence ID" value="MFC4690444.1"/>
    <property type="molecule type" value="Genomic_DNA"/>
</dbReference>
<evidence type="ECO:0000313" key="2">
    <source>
        <dbReference type="Proteomes" id="UP001595878"/>
    </source>
</evidence>
<dbReference type="RefSeq" id="WP_380033541.1">
    <property type="nucleotide sequence ID" value="NZ_JBHSHB010000012.1"/>
</dbReference>
<dbReference type="Pfam" id="PF13715">
    <property type="entry name" value="CarbopepD_reg_2"/>
    <property type="match status" value="1"/>
</dbReference>
<proteinExistence type="predicted"/>
<organism evidence="1 2">
    <name type="scientific">Dokdonia genika</name>
    <dbReference type="NCBI Taxonomy" id="308113"/>
    <lineage>
        <taxon>Bacteria</taxon>
        <taxon>Pseudomonadati</taxon>
        <taxon>Bacteroidota</taxon>
        <taxon>Flavobacteriia</taxon>
        <taxon>Flavobacteriales</taxon>
        <taxon>Flavobacteriaceae</taxon>
        <taxon>Dokdonia</taxon>
    </lineage>
</organism>
<dbReference type="InterPro" id="IPR008969">
    <property type="entry name" value="CarboxyPept-like_regulatory"/>
</dbReference>
<keyword evidence="2" id="KW-1185">Reference proteome</keyword>
<dbReference type="Proteomes" id="UP001595878">
    <property type="component" value="Unassembled WGS sequence"/>
</dbReference>
<sequence>MSSLLTAQNSLMLEGKILNDSIEVASITVVNINMRAGTVTNLDGVFEIPVRVNDTLNISAVQYESKRIIITPVIYKRMKLSLYLIPKLNELDEVVISNIDLTGDITKDLKAVPLKRFISPSSLGIPENAKPTMTVEERRVYSATAGAGPLGSLINAISGRTKMLKKHLKISKFKMMVEQNHQTFSDSTYMKSLNIPEDLIEDFVYYVFEDKKAVRLSNQGNTMAILDLMLQKSTAYLKRKESEGVLPNKSTNDD</sequence>